<keyword evidence="1" id="KW-1133">Transmembrane helix</keyword>
<dbReference type="EMBL" id="RHIB01000004">
    <property type="protein sequence ID" value="RNA66275.1"/>
    <property type="molecule type" value="Genomic_DNA"/>
</dbReference>
<evidence type="ECO:0000313" key="3">
    <source>
        <dbReference type="Proteomes" id="UP000278746"/>
    </source>
</evidence>
<accession>A0A3M7TNU2</accession>
<dbReference type="Proteomes" id="UP000278746">
    <property type="component" value="Unassembled WGS sequence"/>
</dbReference>
<dbReference type="AlphaFoldDB" id="A0A3M7TNU2"/>
<keyword evidence="3" id="KW-1185">Reference proteome</keyword>
<organism evidence="2 3">
    <name type="scientific">Alteribacter keqinensis</name>
    <dbReference type="NCBI Taxonomy" id="2483800"/>
    <lineage>
        <taxon>Bacteria</taxon>
        <taxon>Bacillati</taxon>
        <taxon>Bacillota</taxon>
        <taxon>Bacilli</taxon>
        <taxon>Bacillales</taxon>
        <taxon>Bacillaceae</taxon>
        <taxon>Alteribacter</taxon>
    </lineage>
</organism>
<feature type="transmembrane region" description="Helical" evidence="1">
    <location>
        <begin position="7"/>
        <end position="25"/>
    </location>
</feature>
<evidence type="ECO:0000313" key="2">
    <source>
        <dbReference type="EMBL" id="RNA66275.1"/>
    </source>
</evidence>
<sequence>MGNKAARLFIILIILPVMVTSFIWLGDVKEGDAMTLIQYAPILLIWIIVAYILLEIYRQVQGYLARRE</sequence>
<reference evidence="2 3" key="1">
    <citation type="submission" date="2018-10" db="EMBL/GenBank/DDBJ databases">
        <title>Bacillus Keqinensis sp. nov., a moderately halophilic bacterium isolated from a saline-alkaline lake.</title>
        <authorList>
            <person name="Wang H."/>
        </authorList>
    </citation>
    <scope>NUCLEOTIDE SEQUENCE [LARGE SCALE GENOMIC DNA]</scope>
    <source>
        <strain evidence="2 3">KQ-3</strain>
    </source>
</reference>
<keyword evidence="1" id="KW-0472">Membrane</keyword>
<feature type="transmembrane region" description="Helical" evidence="1">
    <location>
        <begin position="37"/>
        <end position="57"/>
    </location>
</feature>
<evidence type="ECO:0000256" key="1">
    <source>
        <dbReference type="SAM" id="Phobius"/>
    </source>
</evidence>
<comment type="caution">
    <text evidence="2">The sequence shown here is derived from an EMBL/GenBank/DDBJ whole genome shotgun (WGS) entry which is preliminary data.</text>
</comment>
<gene>
    <name evidence="2" type="ORF">EBO34_19330</name>
</gene>
<protein>
    <submittedName>
        <fullName evidence="2">Uncharacterized protein</fullName>
    </submittedName>
</protein>
<dbReference type="RefSeq" id="WP_122901715.1">
    <property type="nucleotide sequence ID" value="NZ_RHIB01000004.1"/>
</dbReference>
<dbReference type="OrthoDB" id="2902375at2"/>
<proteinExistence type="predicted"/>
<keyword evidence="1" id="KW-0812">Transmembrane</keyword>
<name>A0A3M7TNU2_9BACI</name>